<dbReference type="OrthoDB" id="107900at2"/>
<keyword evidence="4" id="KW-0233">DNA recombination</keyword>
<evidence type="ECO:0000259" key="7">
    <source>
        <dbReference type="PROSITE" id="PS51900"/>
    </source>
</evidence>
<dbReference type="InterPro" id="IPR013762">
    <property type="entry name" value="Integrase-like_cat_sf"/>
</dbReference>
<dbReference type="GeneID" id="82173695"/>
<gene>
    <name evidence="8" type="ordered locus">BT_2634</name>
</gene>
<keyword evidence="1" id="KW-0159">Chromosome partition</keyword>
<keyword evidence="2" id="KW-0229">DNA integration</keyword>
<keyword evidence="3 5" id="KW-0238">DNA-binding</keyword>
<dbReference type="InterPro" id="IPR002104">
    <property type="entry name" value="Integrase_catalytic"/>
</dbReference>
<dbReference type="GO" id="GO:0007059">
    <property type="term" value="P:chromosome segregation"/>
    <property type="evidence" value="ECO:0000318"/>
    <property type="project" value="GO_Central"/>
</dbReference>
<dbReference type="GO" id="GO:0071139">
    <property type="term" value="P:resolution of DNA recombination intermediates"/>
    <property type="evidence" value="ECO:0000318"/>
    <property type="project" value="GO_Central"/>
</dbReference>
<sequence length="330" mass="38059">MNKQEKYSFVGYWFMRYLSEYIPVIKNQSHNTLTSYRDYYMQYLPFVAKRTGKHADKLLITDLTVERTNAFLNHIETDKGCTIQTRNQRLTAIKSFVHYVYNNAPEYMEWSRLMSTIPMKKVKVKVIEGSVLPAVSYLDKREMDALLNTPDRQTVQGRKDYAMLLFLYNTGVRASEAASLTIGSIIYDDASCPLVRIYGKGNKSRTCPLWNRTLNAIKPFMAGRRETERVFLNRYGNPMTRFGIYELLERNVIKATATAPTLAKKRVSPHTLRHTAACHLYESGNDIVTIQSWLGHVSLNTTNIYTEVSLQMKEKAIMLWTIDGEENATK</sequence>
<name>Q8A4G5_BACTN</name>
<dbReference type="PROSITE" id="PS51900">
    <property type="entry name" value="CB"/>
    <property type="match status" value="1"/>
</dbReference>
<reference evidence="8 9" key="1">
    <citation type="journal article" date="2003" name="Science">
        <title>A genomic view of the human-Bacteroides thetaiotaomicron symbiosis.</title>
        <authorList>
            <person name="Xu J."/>
            <person name="Bjursell M.K."/>
            <person name="Himrod J."/>
            <person name="Deng S."/>
            <person name="Carmichael L.K."/>
            <person name="Chiang H.C."/>
            <person name="Hooper L.V."/>
            <person name="Gordon J.I."/>
        </authorList>
    </citation>
    <scope>NUCLEOTIDE SEQUENCE [LARGE SCALE GENOMIC DNA]</scope>
    <source>
        <strain evidence="9">ATCC 29148 / DSM 2079 / JCM 5827 / CCUG 10774 / NCTC 10582 / VPI-5482 / E50</strain>
    </source>
</reference>
<dbReference type="EnsemblBacteria" id="AAO77741">
    <property type="protein sequence ID" value="AAO77741"/>
    <property type="gene ID" value="BT_2634"/>
</dbReference>
<dbReference type="EMBL" id="AE015928">
    <property type="protein sequence ID" value="AAO77741.1"/>
    <property type="molecule type" value="Genomic_DNA"/>
</dbReference>
<evidence type="ECO:0000313" key="8">
    <source>
        <dbReference type="EMBL" id="AAO77741.1"/>
    </source>
</evidence>
<dbReference type="InterPro" id="IPR011010">
    <property type="entry name" value="DNA_brk_join_enz"/>
</dbReference>
<dbReference type="RefSeq" id="WP_011108412.1">
    <property type="nucleotide sequence ID" value="NC_004663.1"/>
</dbReference>
<dbReference type="PATRIC" id="fig|226186.12.peg.2680"/>
<dbReference type="KEGG" id="bth:BT_2634"/>
<dbReference type="PROSITE" id="PS51898">
    <property type="entry name" value="TYR_RECOMBINASE"/>
    <property type="match status" value="1"/>
</dbReference>
<dbReference type="PANTHER" id="PTHR30349">
    <property type="entry name" value="PHAGE INTEGRASE-RELATED"/>
    <property type="match status" value="1"/>
</dbReference>
<dbReference type="Gene3D" id="1.10.443.10">
    <property type="entry name" value="Intergrase catalytic core"/>
    <property type="match status" value="1"/>
</dbReference>
<dbReference type="InterPro" id="IPR044068">
    <property type="entry name" value="CB"/>
</dbReference>
<dbReference type="Gene3D" id="1.10.150.130">
    <property type="match status" value="1"/>
</dbReference>
<dbReference type="SUPFAM" id="SSF56349">
    <property type="entry name" value="DNA breaking-rejoining enzymes"/>
    <property type="match status" value="1"/>
</dbReference>
<dbReference type="STRING" id="226186.BT_2634"/>
<evidence type="ECO:0000256" key="5">
    <source>
        <dbReference type="PROSITE-ProRule" id="PRU01248"/>
    </source>
</evidence>
<evidence type="ECO:0000256" key="1">
    <source>
        <dbReference type="ARBA" id="ARBA00022829"/>
    </source>
</evidence>
<dbReference type="InterPro" id="IPR010998">
    <property type="entry name" value="Integrase_recombinase_N"/>
</dbReference>
<dbReference type="InParanoid" id="Q8A4G5"/>
<organism evidence="8 9">
    <name type="scientific">Bacteroides thetaiotaomicron (strain ATCC 29148 / DSM 2079 / JCM 5827 / CCUG 10774 / NCTC 10582 / VPI-5482 / E50)</name>
    <dbReference type="NCBI Taxonomy" id="226186"/>
    <lineage>
        <taxon>Bacteria</taxon>
        <taxon>Pseudomonadati</taxon>
        <taxon>Bacteroidota</taxon>
        <taxon>Bacteroidia</taxon>
        <taxon>Bacteroidales</taxon>
        <taxon>Bacteroidaceae</taxon>
        <taxon>Bacteroides</taxon>
    </lineage>
</organism>
<dbReference type="Proteomes" id="UP000001414">
    <property type="component" value="Chromosome"/>
</dbReference>
<dbReference type="GO" id="GO:0048476">
    <property type="term" value="C:Holliday junction resolvase complex"/>
    <property type="evidence" value="ECO:0000318"/>
    <property type="project" value="GO_Central"/>
</dbReference>
<evidence type="ECO:0000256" key="2">
    <source>
        <dbReference type="ARBA" id="ARBA00022908"/>
    </source>
</evidence>
<dbReference type="PANTHER" id="PTHR30349:SF81">
    <property type="entry name" value="TYROSINE RECOMBINASE XERC"/>
    <property type="match status" value="1"/>
</dbReference>
<keyword evidence="9" id="KW-1185">Reference proteome</keyword>
<dbReference type="eggNOG" id="COG4974">
    <property type="taxonomic scope" value="Bacteria"/>
</dbReference>
<feature type="domain" description="Core-binding (CB)" evidence="7">
    <location>
        <begin position="8"/>
        <end position="101"/>
    </location>
</feature>
<proteinExistence type="predicted"/>
<dbReference type="PaxDb" id="226186-BT_2634"/>
<evidence type="ECO:0000313" key="9">
    <source>
        <dbReference type="Proteomes" id="UP000001414"/>
    </source>
</evidence>
<reference evidence="8 9" key="2">
    <citation type="journal article" date="2009" name="Proc. Natl. Acad. Sci. U.S.A.">
        <title>Characterizing a model human gut microbiota composed of members of its two dominant bacterial phyla.</title>
        <authorList>
            <person name="Mahowald M.A."/>
            <person name="Rey F.E."/>
            <person name="Seedorf H."/>
            <person name="Turnbaugh P.J."/>
            <person name="Fulton R.S."/>
            <person name="Wollam A."/>
            <person name="Shah N."/>
            <person name="Wang C."/>
            <person name="Magrini V."/>
            <person name="Wilson R.K."/>
            <person name="Cantarel B.L."/>
            <person name="Coutinho P.M."/>
            <person name="Henrissat B."/>
            <person name="Crock L.W."/>
            <person name="Russell A."/>
            <person name="Verberkmoes N.C."/>
            <person name="Hettich R.L."/>
            <person name="Gordon J.I."/>
        </authorList>
    </citation>
    <scope>NUCLEOTIDE SEQUENCE [LARGE SCALE GENOMIC DNA]</scope>
    <source>
        <strain evidence="9">ATCC 29148 / DSM 2079 / JCM 5827 / CCUG 10774 / NCTC 10582 / VPI-5482 / E50</strain>
    </source>
</reference>
<feature type="domain" description="Tyr recombinase" evidence="6">
    <location>
        <begin position="133"/>
        <end position="318"/>
    </location>
</feature>
<dbReference type="CDD" id="cd01182">
    <property type="entry name" value="INT_RitC_C_like"/>
    <property type="match status" value="1"/>
</dbReference>
<dbReference type="GO" id="GO:0009037">
    <property type="term" value="F:tyrosine-based site-specific recombinase activity"/>
    <property type="evidence" value="ECO:0000318"/>
    <property type="project" value="GO_Central"/>
</dbReference>
<evidence type="ECO:0000256" key="4">
    <source>
        <dbReference type="ARBA" id="ARBA00023172"/>
    </source>
</evidence>
<dbReference type="AlphaFoldDB" id="Q8A4G5"/>
<protein>
    <submittedName>
        <fullName evidence="8">Integrase/recombinase</fullName>
    </submittedName>
</protein>
<dbReference type="GO" id="GO:0003677">
    <property type="term" value="F:DNA binding"/>
    <property type="evidence" value="ECO:0000318"/>
    <property type="project" value="GO_Central"/>
</dbReference>
<dbReference type="Pfam" id="PF00589">
    <property type="entry name" value="Phage_integrase"/>
    <property type="match status" value="1"/>
</dbReference>
<accession>Q8A4G5</accession>
<dbReference type="InterPro" id="IPR050090">
    <property type="entry name" value="Tyrosine_recombinase_XerCD"/>
</dbReference>
<dbReference type="HOGENOM" id="CLU_027562_9_1_10"/>
<evidence type="ECO:0000256" key="3">
    <source>
        <dbReference type="ARBA" id="ARBA00023125"/>
    </source>
</evidence>
<evidence type="ECO:0000259" key="6">
    <source>
        <dbReference type="PROSITE" id="PS51898"/>
    </source>
</evidence>
<dbReference type="GO" id="GO:0006310">
    <property type="term" value="P:DNA recombination"/>
    <property type="evidence" value="ECO:0000318"/>
    <property type="project" value="GO_Central"/>
</dbReference>